<reference evidence="1 2" key="1">
    <citation type="submission" date="2005-09" db="EMBL/GenBank/DDBJ databases">
        <authorList>
            <person name="Mural R.J."/>
            <person name="Li P.W."/>
            <person name="Adams M.D."/>
            <person name="Amanatides P.G."/>
            <person name="Baden-Tillson H."/>
            <person name="Barnstead M."/>
            <person name="Chin S.H."/>
            <person name="Dew I."/>
            <person name="Evans C.A."/>
            <person name="Ferriera S."/>
            <person name="Flanigan M."/>
            <person name="Fosler C."/>
            <person name="Glodek A."/>
            <person name="Gu Z."/>
            <person name="Holt R.A."/>
            <person name="Jennings D."/>
            <person name="Kraft C.L."/>
            <person name="Lu F."/>
            <person name="Nguyen T."/>
            <person name="Nusskern D.R."/>
            <person name="Pfannkoch C.M."/>
            <person name="Sitter C."/>
            <person name="Sutton G.G."/>
            <person name="Venter J.C."/>
            <person name="Wang Z."/>
            <person name="Woodage T."/>
            <person name="Zheng X.H."/>
            <person name="Zhong F."/>
        </authorList>
    </citation>
    <scope>NUCLEOTIDE SEQUENCE [LARGE SCALE GENOMIC DNA]</scope>
    <source>
        <strain>BN</strain>
        <strain evidence="2">Sprague-Dawley</strain>
    </source>
</reference>
<dbReference type="AlphaFoldDB" id="A6INQ4"/>
<accession>A6INQ4</accession>
<feature type="non-terminal residue" evidence="1">
    <location>
        <position position="52"/>
    </location>
</feature>
<evidence type="ECO:0000313" key="2">
    <source>
        <dbReference type="Proteomes" id="UP000234681"/>
    </source>
</evidence>
<organism evidence="1 2">
    <name type="scientific">Rattus norvegicus</name>
    <name type="common">Rat</name>
    <dbReference type="NCBI Taxonomy" id="10116"/>
    <lineage>
        <taxon>Eukaryota</taxon>
        <taxon>Metazoa</taxon>
        <taxon>Chordata</taxon>
        <taxon>Craniata</taxon>
        <taxon>Vertebrata</taxon>
        <taxon>Euteleostomi</taxon>
        <taxon>Mammalia</taxon>
        <taxon>Eutheria</taxon>
        <taxon>Euarchontoglires</taxon>
        <taxon>Glires</taxon>
        <taxon>Rodentia</taxon>
        <taxon>Myomorpha</taxon>
        <taxon>Muroidea</taxon>
        <taxon>Muridae</taxon>
        <taxon>Murinae</taxon>
        <taxon>Rattus</taxon>
    </lineage>
</organism>
<name>A6INQ4_RAT</name>
<dbReference type="EMBL" id="CH473965">
    <property type="protein sequence ID" value="EDL99156.1"/>
    <property type="molecule type" value="Genomic_DNA"/>
</dbReference>
<sequence>MLIKKILAAESLGMVHPERQSAKPGFSGVGETWPFWAVSKAGPWPRCCALSA</sequence>
<dbReference type="Proteomes" id="UP000234681">
    <property type="component" value="Chromosome 9"/>
</dbReference>
<proteinExistence type="predicted"/>
<gene>
    <name evidence="1" type="ORF">rCG_22206</name>
</gene>
<protein>
    <submittedName>
        <fullName evidence="1">RCG22206</fullName>
    </submittedName>
</protein>
<evidence type="ECO:0000313" key="1">
    <source>
        <dbReference type="EMBL" id="EDL99156.1"/>
    </source>
</evidence>